<name>A0ABX6VB84_9GAMM</name>
<feature type="domain" description="Cyclic nucleotide-binding" evidence="1">
    <location>
        <begin position="24"/>
        <end position="112"/>
    </location>
</feature>
<organism evidence="2 3">
    <name type="scientific">Shewanella eurypsychrophilus</name>
    <dbReference type="NCBI Taxonomy" id="2593656"/>
    <lineage>
        <taxon>Bacteria</taxon>
        <taxon>Pseudomonadati</taxon>
        <taxon>Pseudomonadota</taxon>
        <taxon>Gammaproteobacteria</taxon>
        <taxon>Alteromonadales</taxon>
        <taxon>Shewanellaceae</taxon>
        <taxon>Shewanella</taxon>
    </lineage>
</organism>
<accession>A0ABX6VB84</accession>
<dbReference type="Proteomes" id="UP000316416">
    <property type="component" value="Chromosome"/>
</dbReference>
<dbReference type="InterPro" id="IPR018490">
    <property type="entry name" value="cNMP-bd_dom_sf"/>
</dbReference>
<dbReference type="InterPro" id="IPR000595">
    <property type="entry name" value="cNMP-bd_dom"/>
</dbReference>
<dbReference type="PROSITE" id="PS50042">
    <property type="entry name" value="CNMP_BINDING_3"/>
    <property type="match status" value="1"/>
</dbReference>
<dbReference type="InterPro" id="IPR014710">
    <property type="entry name" value="RmlC-like_jellyroll"/>
</dbReference>
<dbReference type="SUPFAM" id="SSF51206">
    <property type="entry name" value="cAMP-binding domain-like"/>
    <property type="match status" value="1"/>
</dbReference>
<keyword evidence="3" id="KW-1185">Reference proteome</keyword>
<sequence>MTNINKLAMQGFDIFCREIERQPLKSRTFQPLEYLLHQGQDILELYWVGSGEFTIGYTANNGRNYSLGLNLVDNHLFGEVEYLTSSPCQFNIQASELAEAKVLPIKVMTEILQLDPKVGIWMSQALSSRYQTGMTMTMNRFLHPLIYNIAWDMQQRCIGARPAVNFSHVYKEAERFGCSERVYSRVVNQLLDMDLIEKRDNQLHVKDLQKLAQFLEMK</sequence>
<gene>
    <name evidence="2" type="ORF">FM038_018415</name>
</gene>
<proteinExistence type="predicted"/>
<evidence type="ECO:0000259" key="1">
    <source>
        <dbReference type="PROSITE" id="PS50042"/>
    </source>
</evidence>
<dbReference type="Pfam" id="PF00027">
    <property type="entry name" value="cNMP_binding"/>
    <property type="match status" value="1"/>
</dbReference>
<evidence type="ECO:0000313" key="2">
    <source>
        <dbReference type="EMBL" id="QPG59152.1"/>
    </source>
</evidence>
<reference evidence="2" key="1">
    <citation type="submission" date="2021-07" db="EMBL/GenBank/DDBJ databases">
        <title>Shewanella sp. YLB-07 whole genome sequence.</title>
        <authorList>
            <person name="Yu L."/>
        </authorList>
    </citation>
    <scope>NUCLEOTIDE SEQUENCE</scope>
    <source>
        <strain evidence="2">YLB-08</strain>
    </source>
</reference>
<dbReference type="CDD" id="cd00038">
    <property type="entry name" value="CAP_ED"/>
    <property type="match status" value="1"/>
</dbReference>
<evidence type="ECO:0000313" key="3">
    <source>
        <dbReference type="Proteomes" id="UP000316416"/>
    </source>
</evidence>
<dbReference type="EMBL" id="CP045503">
    <property type="protein sequence ID" value="QPG59152.1"/>
    <property type="molecule type" value="Genomic_DNA"/>
</dbReference>
<dbReference type="RefSeq" id="WP_142874776.1">
    <property type="nucleotide sequence ID" value="NZ_CP045503.2"/>
</dbReference>
<protein>
    <submittedName>
        <fullName evidence="2">Crp/Fnr family transcriptional regulator</fullName>
    </submittedName>
</protein>
<dbReference type="Gene3D" id="2.60.120.10">
    <property type="entry name" value="Jelly Rolls"/>
    <property type="match status" value="1"/>
</dbReference>